<evidence type="ECO:0000256" key="1">
    <source>
        <dbReference type="ARBA" id="ARBA00004496"/>
    </source>
</evidence>
<dbReference type="PROSITE" id="PS51755">
    <property type="entry name" value="OMPR_PHOB"/>
    <property type="match status" value="1"/>
</dbReference>
<dbReference type="RefSeq" id="WP_380909794.1">
    <property type="nucleotide sequence ID" value="NZ_JBHTLS010000101.1"/>
</dbReference>
<evidence type="ECO:0000259" key="10">
    <source>
        <dbReference type="PROSITE" id="PS50110"/>
    </source>
</evidence>
<comment type="caution">
    <text evidence="12">The sequence shown here is derived from an EMBL/GenBank/DDBJ whole genome shotgun (WGS) entry which is preliminary data.</text>
</comment>
<keyword evidence="4" id="KW-0902">Two-component regulatory system</keyword>
<dbReference type="CDD" id="cd00383">
    <property type="entry name" value="trans_reg_C"/>
    <property type="match status" value="1"/>
</dbReference>
<evidence type="ECO:0000256" key="2">
    <source>
        <dbReference type="ARBA" id="ARBA00022490"/>
    </source>
</evidence>
<evidence type="ECO:0000256" key="7">
    <source>
        <dbReference type="ARBA" id="ARBA00023163"/>
    </source>
</evidence>
<accession>A0ABW3NZN4</accession>
<dbReference type="EMBL" id="JBHTLS010000101">
    <property type="protein sequence ID" value="MFD1104473.1"/>
    <property type="molecule type" value="Genomic_DNA"/>
</dbReference>
<dbReference type="Proteomes" id="UP001597203">
    <property type="component" value="Unassembled WGS sequence"/>
</dbReference>
<dbReference type="SMART" id="SM00862">
    <property type="entry name" value="Trans_reg_C"/>
    <property type="match status" value="1"/>
</dbReference>
<evidence type="ECO:0000256" key="8">
    <source>
        <dbReference type="PROSITE-ProRule" id="PRU00169"/>
    </source>
</evidence>
<dbReference type="PANTHER" id="PTHR48111">
    <property type="entry name" value="REGULATOR OF RPOS"/>
    <property type="match status" value="1"/>
</dbReference>
<dbReference type="Pfam" id="PF00072">
    <property type="entry name" value="Response_reg"/>
    <property type="match status" value="1"/>
</dbReference>
<dbReference type="InterPro" id="IPR039420">
    <property type="entry name" value="WalR-like"/>
</dbReference>
<evidence type="ECO:0000313" key="13">
    <source>
        <dbReference type="Proteomes" id="UP001597203"/>
    </source>
</evidence>
<evidence type="ECO:0000313" key="12">
    <source>
        <dbReference type="EMBL" id="MFD1104473.1"/>
    </source>
</evidence>
<keyword evidence="6 9" id="KW-0238">DNA-binding</keyword>
<evidence type="ECO:0000256" key="5">
    <source>
        <dbReference type="ARBA" id="ARBA00023015"/>
    </source>
</evidence>
<dbReference type="InterPro" id="IPR036388">
    <property type="entry name" value="WH-like_DNA-bd_sf"/>
</dbReference>
<name>A0ABW3NZN4_9SPHN</name>
<dbReference type="Gene3D" id="6.10.250.690">
    <property type="match status" value="1"/>
</dbReference>
<proteinExistence type="predicted"/>
<keyword evidence="3 8" id="KW-0597">Phosphoprotein</keyword>
<evidence type="ECO:0000256" key="4">
    <source>
        <dbReference type="ARBA" id="ARBA00023012"/>
    </source>
</evidence>
<feature type="domain" description="Response regulatory" evidence="10">
    <location>
        <begin position="3"/>
        <end position="117"/>
    </location>
</feature>
<evidence type="ECO:0000256" key="9">
    <source>
        <dbReference type="PROSITE-ProRule" id="PRU01091"/>
    </source>
</evidence>
<dbReference type="Gene3D" id="3.40.50.2300">
    <property type="match status" value="1"/>
</dbReference>
<feature type="domain" description="OmpR/PhoB-type" evidence="11">
    <location>
        <begin position="125"/>
        <end position="219"/>
    </location>
</feature>
<reference evidence="13" key="1">
    <citation type="journal article" date="2019" name="Int. J. Syst. Evol. Microbiol.">
        <title>The Global Catalogue of Microorganisms (GCM) 10K type strain sequencing project: providing services to taxonomists for standard genome sequencing and annotation.</title>
        <authorList>
            <consortium name="The Broad Institute Genomics Platform"/>
            <consortium name="The Broad Institute Genome Sequencing Center for Infectious Disease"/>
            <person name="Wu L."/>
            <person name="Ma J."/>
        </authorList>
    </citation>
    <scope>NUCLEOTIDE SEQUENCE [LARGE SCALE GENOMIC DNA]</scope>
    <source>
        <strain evidence="13">CCUG 54329</strain>
    </source>
</reference>
<dbReference type="PROSITE" id="PS50110">
    <property type="entry name" value="RESPONSE_REGULATORY"/>
    <property type="match status" value="1"/>
</dbReference>
<evidence type="ECO:0000256" key="3">
    <source>
        <dbReference type="ARBA" id="ARBA00022553"/>
    </source>
</evidence>
<feature type="modified residue" description="4-aspartylphosphate" evidence="8">
    <location>
        <position position="52"/>
    </location>
</feature>
<dbReference type="Gene3D" id="1.10.10.10">
    <property type="entry name" value="Winged helix-like DNA-binding domain superfamily/Winged helix DNA-binding domain"/>
    <property type="match status" value="1"/>
</dbReference>
<feature type="DNA-binding region" description="OmpR/PhoB-type" evidence="9">
    <location>
        <begin position="125"/>
        <end position="219"/>
    </location>
</feature>
<sequence>MMRILVVEDDEVLQEGLKLGLELEGFTADVVGRCDDADACVRGRDHDAVILDIGLPDGSGIDLLHRWRRDGLDVPVLLLTARSMVEDRVDGLDAGADDYLGKPFELSELAARIRAISRRRSGRAEPTISIGSLVIDPGRRCVLLDGDVVPLSRREFAVIHALAEHPGYVLSRNRLEDRIYGWQEEVESNAIEVHIHNLRGKLGREMIETVRGEGYRIRLR</sequence>
<comment type="subcellular location">
    <subcellularLocation>
        <location evidence="1">Cytoplasm</location>
    </subcellularLocation>
</comment>
<dbReference type="Pfam" id="PF00486">
    <property type="entry name" value="Trans_reg_C"/>
    <property type="match status" value="1"/>
</dbReference>
<dbReference type="SMART" id="SM00448">
    <property type="entry name" value="REC"/>
    <property type="match status" value="1"/>
</dbReference>
<keyword evidence="7" id="KW-0804">Transcription</keyword>
<dbReference type="SUPFAM" id="SSF52172">
    <property type="entry name" value="CheY-like"/>
    <property type="match status" value="1"/>
</dbReference>
<evidence type="ECO:0000256" key="6">
    <source>
        <dbReference type="ARBA" id="ARBA00023125"/>
    </source>
</evidence>
<dbReference type="PANTHER" id="PTHR48111:SF35">
    <property type="entry name" value="TRANSCRIPTIONAL REGULATORY PROTEIN QSEB"/>
    <property type="match status" value="1"/>
</dbReference>
<keyword evidence="5" id="KW-0805">Transcription regulation</keyword>
<protein>
    <submittedName>
        <fullName evidence="12">Response regulator</fullName>
    </submittedName>
</protein>
<evidence type="ECO:0000259" key="11">
    <source>
        <dbReference type="PROSITE" id="PS51755"/>
    </source>
</evidence>
<dbReference type="InterPro" id="IPR001867">
    <property type="entry name" value="OmpR/PhoB-type_DNA-bd"/>
</dbReference>
<dbReference type="InterPro" id="IPR011006">
    <property type="entry name" value="CheY-like_superfamily"/>
</dbReference>
<dbReference type="CDD" id="cd17624">
    <property type="entry name" value="REC_OmpR_PmrA-like"/>
    <property type="match status" value="1"/>
</dbReference>
<dbReference type="InterPro" id="IPR001789">
    <property type="entry name" value="Sig_transdc_resp-reg_receiver"/>
</dbReference>
<organism evidence="12 13">
    <name type="scientific">Sphingobium olei</name>
    <dbReference type="NCBI Taxonomy" id="420955"/>
    <lineage>
        <taxon>Bacteria</taxon>
        <taxon>Pseudomonadati</taxon>
        <taxon>Pseudomonadota</taxon>
        <taxon>Alphaproteobacteria</taxon>
        <taxon>Sphingomonadales</taxon>
        <taxon>Sphingomonadaceae</taxon>
        <taxon>Sphingobium</taxon>
    </lineage>
</organism>
<keyword evidence="2" id="KW-0963">Cytoplasm</keyword>
<gene>
    <name evidence="12" type="ORF">ACFQ24_06250</name>
</gene>
<keyword evidence="13" id="KW-1185">Reference proteome</keyword>